<accession>A0AA37GZZ2</accession>
<comment type="caution">
    <text evidence="2">The sequence shown here is derived from an EMBL/GenBank/DDBJ whole genome shotgun (WGS) entry which is preliminary data.</text>
</comment>
<reference evidence="2 3" key="1">
    <citation type="submission" date="2021-07" db="EMBL/GenBank/DDBJ databases">
        <title>Genome data of Colletotrichum spaethianum.</title>
        <authorList>
            <person name="Utami Y.D."/>
            <person name="Hiruma K."/>
        </authorList>
    </citation>
    <scope>NUCLEOTIDE SEQUENCE [LARGE SCALE GENOMIC DNA]</scope>
    <source>
        <strain evidence="2 3">MAFF 242679</strain>
    </source>
</reference>
<name>A0AA37GZZ2_9PEZI</name>
<dbReference type="Proteomes" id="UP001055172">
    <property type="component" value="Unassembled WGS sequence"/>
</dbReference>
<organism evidence="2 3">
    <name type="scientific">Colletotrichum liriopes</name>
    <dbReference type="NCBI Taxonomy" id="708192"/>
    <lineage>
        <taxon>Eukaryota</taxon>
        <taxon>Fungi</taxon>
        <taxon>Dikarya</taxon>
        <taxon>Ascomycota</taxon>
        <taxon>Pezizomycotina</taxon>
        <taxon>Sordariomycetes</taxon>
        <taxon>Hypocreomycetidae</taxon>
        <taxon>Glomerellales</taxon>
        <taxon>Glomerellaceae</taxon>
        <taxon>Colletotrichum</taxon>
        <taxon>Colletotrichum spaethianum species complex</taxon>
    </lineage>
</organism>
<dbReference type="EMBL" id="BPPX01000054">
    <property type="protein sequence ID" value="GJC90468.1"/>
    <property type="molecule type" value="Genomic_DNA"/>
</dbReference>
<feature type="compositionally biased region" description="Polar residues" evidence="1">
    <location>
        <begin position="365"/>
        <end position="375"/>
    </location>
</feature>
<gene>
    <name evidence="2" type="ORF">ColLi_13306</name>
</gene>
<keyword evidence="3" id="KW-1185">Reference proteome</keyword>
<evidence type="ECO:0000256" key="1">
    <source>
        <dbReference type="SAM" id="MobiDB-lite"/>
    </source>
</evidence>
<feature type="compositionally biased region" description="Basic and acidic residues" evidence="1">
    <location>
        <begin position="351"/>
        <end position="362"/>
    </location>
</feature>
<proteinExistence type="predicted"/>
<feature type="region of interest" description="Disordered" evidence="1">
    <location>
        <begin position="351"/>
        <end position="383"/>
    </location>
</feature>
<evidence type="ECO:0000313" key="3">
    <source>
        <dbReference type="Proteomes" id="UP001055172"/>
    </source>
</evidence>
<protein>
    <submittedName>
        <fullName evidence="2">Uncharacterized protein</fullName>
    </submittedName>
</protein>
<dbReference type="AlphaFoldDB" id="A0AA37GZZ2"/>
<sequence>MEPTCRTISATPSFKKGGKQRVYYPDEGSLYDVIAKNARLRLFVKPIKWTDFHLNCLGDTSPGCHRVPTKPALDLINALTHMLGEQKETQRTYWIRTAMFYLYPNRLSCIDNTGFHHYFGHRAYLNTCRVEVVWETKPSRSSCLTSGEPKPTWSPGAFNVPTGAKTGKVIESSQHILAYVDTRVVDATRRSTYKIRRDSAPVKGLNKVYYKTFTPLNACHDPFLAGVFLALAQRLFYGEPMPPAAKLPNSVVVSPRVKAELHDVAVHILTVDDKDSYSPYFLVYKGVVTEALLRKFDHPAENPQPEGEADGMRIEYTRVRIWPVLGLRERLGKALGTDIIGNFNKDNDEMWVLDHKPNDGRNKRQNNGEVQSSSHDGSDRRKKLRKYTKALFSKESVVI</sequence>
<evidence type="ECO:0000313" key="2">
    <source>
        <dbReference type="EMBL" id="GJC90468.1"/>
    </source>
</evidence>